<accession>A0ABN9M3M6</accession>
<dbReference type="PANTHER" id="PTHR22192:SF17">
    <property type="entry name" value="SPERIOLIN-LIKE PROTEIN"/>
    <property type="match status" value="1"/>
</dbReference>
<dbReference type="Proteomes" id="UP001176940">
    <property type="component" value="Unassembled WGS sequence"/>
</dbReference>
<dbReference type="PANTHER" id="PTHR22192">
    <property type="entry name" value="SPERIOLIN"/>
    <property type="match status" value="1"/>
</dbReference>
<organism evidence="2 3">
    <name type="scientific">Ranitomeya imitator</name>
    <name type="common">mimic poison frog</name>
    <dbReference type="NCBI Taxonomy" id="111125"/>
    <lineage>
        <taxon>Eukaryota</taxon>
        <taxon>Metazoa</taxon>
        <taxon>Chordata</taxon>
        <taxon>Craniata</taxon>
        <taxon>Vertebrata</taxon>
        <taxon>Euteleostomi</taxon>
        <taxon>Amphibia</taxon>
        <taxon>Batrachia</taxon>
        <taxon>Anura</taxon>
        <taxon>Neobatrachia</taxon>
        <taxon>Hyloidea</taxon>
        <taxon>Dendrobatidae</taxon>
        <taxon>Dendrobatinae</taxon>
        <taxon>Ranitomeya</taxon>
    </lineage>
</organism>
<name>A0ABN9M3M6_9NEOB</name>
<dbReference type="Pfam" id="PF15059">
    <property type="entry name" value="Speriolin_C"/>
    <property type="match status" value="1"/>
</dbReference>
<reference evidence="2" key="1">
    <citation type="submission" date="2023-07" db="EMBL/GenBank/DDBJ databases">
        <authorList>
            <person name="Stuckert A."/>
        </authorList>
    </citation>
    <scope>NUCLEOTIDE SEQUENCE</scope>
</reference>
<feature type="domain" description="Speriolin C-terminal" evidence="1">
    <location>
        <begin position="3"/>
        <end position="65"/>
    </location>
</feature>
<evidence type="ECO:0000313" key="2">
    <source>
        <dbReference type="EMBL" id="CAJ0953050.1"/>
    </source>
</evidence>
<sequence length="78" mass="9234">MRCTDRVSRKVDQKKQAEMMQRYEEILKFMKQYGYDVTIHPAFTENIINLYGIMKEYPPSNSPEMPRLCVSANLKKIS</sequence>
<keyword evidence="3" id="KW-1185">Reference proteome</keyword>
<dbReference type="EMBL" id="CAUEEQ010036154">
    <property type="protein sequence ID" value="CAJ0953050.1"/>
    <property type="molecule type" value="Genomic_DNA"/>
</dbReference>
<gene>
    <name evidence="2" type="ORF">RIMI_LOCUS14170203</name>
</gene>
<evidence type="ECO:0000313" key="3">
    <source>
        <dbReference type="Proteomes" id="UP001176940"/>
    </source>
</evidence>
<dbReference type="InterPro" id="IPR026715">
    <property type="entry name" value="SPATC1"/>
</dbReference>
<dbReference type="InterPro" id="IPR029384">
    <property type="entry name" value="Speriolin_C"/>
</dbReference>
<comment type="caution">
    <text evidence="2">The sequence shown here is derived from an EMBL/GenBank/DDBJ whole genome shotgun (WGS) entry which is preliminary data.</text>
</comment>
<proteinExistence type="predicted"/>
<evidence type="ECO:0000259" key="1">
    <source>
        <dbReference type="Pfam" id="PF15059"/>
    </source>
</evidence>
<protein>
    <recommendedName>
        <fullName evidence="1">Speriolin C-terminal domain-containing protein</fullName>
    </recommendedName>
</protein>